<reference evidence="20" key="1">
    <citation type="journal article" date="2019" name="Int. J. Syst. Evol. Microbiol.">
        <title>The Global Catalogue of Microorganisms (GCM) 10K type strain sequencing project: providing services to taxonomists for standard genome sequencing and annotation.</title>
        <authorList>
            <consortium name="The Broad Institute Genomics Platform"/>
            <consortium name="The Broad Institute Genome Sequencing Center for Infectious Disease"/>
            <person name="Wu L."/>
            <person name="Ma J."/>
        </authorList>
    </citation>
    <scope>NUCLEOTIDE SEQUENCE [LARGE SCALE GENOMIC DNA]</scope>
    <source>
        <strain evidence="20">JCM 17841</strain>
    </source>
</reference>
<keyword evidence="12 14" id="KW-0378">Hydrolase</keyword>
<dbReference type="InterPro" id="IPR036397">
    <property type="entry name" value="RNaseH_sf"/>
</dbReference>
<dbReference type="NCBIfam" id="NF000595">
    <property type="entry name" value="PRK00015.1-3"/>
    <property type="match status" value="1"/>
</dbReference>
<evidence type="ECO:0000256" key="17">
    <source>
        <dbReference type="SAM" id="MobiDB-lite"/>
    </source>
</evidence>
<sequence length="203" mass="21913">MPSVKIKTPPLPLLASHTGHPHEAGLDEAGRGCLAGPVFAAAVILPPDFNPPFLNDSKQLTARRREALRALICAEAVAWAVGEASTTEITSLNIAQASYLAMHRAVAGLAVPATHLLVDGNRFRPYPELPHTCVVGGDGRYRHIAAASILAKTFRDEHMLALAQEYPQYGWAQNAGYPTAAHRAALRAHGPSPHHRPTFRLEY</sequence>
<comment type="similarity">
    <text evidence="5 14 16">Belongs to the RNase HII family.</text>
</comment>
<feature type="binding site" evidence="14 15">
    <location>
        <position position="27"/>
    </location>
    <ligand>
        <name>a divalent metal cation</name>
        <dbReference type="ChEBI" id="CHEBI:60240"/>
    </ligand>
</feature>
<evidence type="ECO:0000256" key="13">
    <source>
        <dbReference type="ARBA" id="ARBA00023211"/>
    </source>
</evidence>
<evidence type="ECO:0000256" key="12">
    <source>
        <dbReference type="ARBA" id="ARBA00022801"/>
    </source>
</evidence>
<feature type="binding site" evidence="14 15">
    <location>
        <position position="119"/>
    </location>
    <ligand>
        <name>a divalent metal cation</name>
        <dbReference type="ChEBI" id="CHEBI:60240"/>
    </ligand>
</feature>
<organism evidence="19 20">
    <name type="scientific">Hymenobacter ginsengisoli</name>
    <dbReference type="NCBI Taxonomy" id="1051626"/>
    <lineage>
        <taxon>Bacteria</taxon>
        <taxon>Pseudomonadati</taxon>
        <taxon>Bacteroidota</taxon>
        <taxon>Cytophagia</taxon>
        <taxon>Cytophagales</taxon>
        <taxon>Hymenobacteraceae</taxon>
        <taxon>Hymenobacter</taxon>
    </lineage>
</organism>
<evidence type="ECO:0000256" key="6">
    <source>
        <dbReference type="ARBA" id="ARBA00012180"/>
    </source>
</evidence>
<evidence type="ECO:0000256" key="7">
    <source>
        <dbReference type="ARBA" id="ARBA00019179"/>
    </source>
</evidence>
<comment type="cofactor">
    <cofactor evidence="2">
        <name>Mg(2+)</name>
        <dbReference type="ChEBI" id="CHEBI:18420"/>
    </cofactor>
</comment>
<dbReference type="CDD" id="cd07182">
    <property type="entry name" value="RNase_HII_bacteria_HII_like"/>
    <property type="match status" value="1"/>
</dbReference>
<dbReference type="PANTHER" id="PTHR10954">
    <property type="entry name" value="RIBONUCLEASE H2 SUBUNIT A"/>
    <property type="match status" value="1"/>
</dbReference>
<comment type="subcellular location">
    <subcellularLocation>
        <location evidence="4 14">Cytoplasm</location>
    </subcellularLocation>
</comment>
<evidence type="ECO:0000256" key="3">
    <source>
        <dbReference type="ARBA" id="ARBA00004065"/>
    </source>
</evidence>
<evidence type="ECO:0000256" key="2">
    <source>
        <dbReference type="ARBA" id="ARBA00001946"/>
    </source>
</evidence>
<evidence type="ECO:0000256" key="15">
    <source>
        <dbReference type="PROSITE-ProRule" id="PRU01319"/>
    </source>
</evidence>
<keyword evidence="13 14" id="KW-0464">Manganese</keyword>
<evidence type="ECO:0000256" key="16">
    <source>
        <dbReference type="RuleBase" id="RU003515"/>
    </source>
</evidence>
<accession>A0ABP8Q0M8</accession>
<evidence type="ECO:0000256" key="10">
    <source>
        <dbReference type="ARBA" id="ARBA00022723"/>
    </source>
</evidence>
<keyword evidence="20" id="KW-1185">Reference proteome</keyword>
<dbReference type="EC" id="3.1.26.4" evidence="6 14"/>
<evidence type="ECO:0000256" key="11">
    <source>
        <dbReference type="ARBA" id="ARBA00022759"/>
    </source>
</evidence>
<dbReference type="InterPro" id="IPR024567">
    <property type="entry name" value="RNase_HII/HIII_dom"/>
</dbReference>
<dbReference type="Pfam" id="PF01351">
    <property type="entry name" value="RNase_HII"/>
    <property type="match status" value="1"/>
</dbReference>
<protein>
    <recommendedName>
        <fullName evidence="7 14">Ribonuclease HII</fullName>
        <shortName evidence="14">RNase HII</shortName>
        <ecNumber evidence="6 14">3.1.26.4</ecNumber>
    </recommendedName>
</protein>
<keyword evidence="11 14" id="KW-0255">Endonuclease</keyword>
<evidence type="ECO:0000256" key="1">
    <source>
        <dbReference type="ARBA" id="ARBA00000077"/>
    </source>
</evidence>
<keyword evidence="10 14" id="KW-0479">Metal-binding</keyword>
<dbReference type="Gene3D" id="3.30.420.10">
    <property type="entry name" value="Ribonuclease H-like superfamily/Ribonuclease H"/>
    <property type="match status" value="1"/>
</dbReference>
<evidence type="ECO:0000313" key="19">
    <source>
        <dbReference type="EMBL" id="GAA4494332.1"/>
    </source>
</evidence>
<evidence type="ECO:0000256" key="4">
    <source>
        <dbReference type="ARBA" id="ARBA00004496"/>
    </source>
</evidence>
<evidence type="ECO:0000256" key="9">
    <source>
        <dbReference type="ARBA" id="ARBA00022722"/>
    </source>
</evidence>
<dbReference type="InterPro" id="IPR012337">
    <property type="entry name" value="RNaseH-like_sf"/>
</dbReference>
<gene>
    <name evidence="14" type="primary">rnhB</name>
    <name evidence="19" type="ORF">GCM10023172_04250</name>
</gene>
<dbReference type="EMBL" id="BAABGQ010000003">
    <property type="protein sequence ID" value="GAA4494332.1"/>
    <property type="molecule type" value="Genomic_DNA"/>
</dbReference>
<name>A0ABP8Q0M8_9BACT</name>
<keyword evidence="8 14" id="KW-0963">Cytoplasm</keyword>
<evidence type="ECO:0000259" key="18">
    <source>
        <dbReference type="PROSITE" id="PS51975"/>
    </source>
</evidence>
<dbReference type="RefSeq" id="WP_208130395.1">
    <property type="nucleotide sequence ID" value="NZ_BAABGQ010000003.1"/>
</dbReference>
<proteinExistence type="inferred from homology"/>
<comment type="catalytic activity">
    <reaction evidence="1 14 15 16">
        <text>Endonucleolytic cleavage to 5'-phosphomonoester.</text>
        <dbReference type="EC" id="3.1.26.4"/>
    </reaction>
</comment>
<feature type="region of interest" description="Disordered" evidence="17">
    <location>
        <begin position="1"/>
        <end position="22"/>
    </location>
</feature>
<dbReference type="InterPro" id="IPR022898">
    <property type="entry name" value="RNase_HII"/>
</dbReference>
<evidence type="ECO:0000256" key="8">
    <source>
        <dbReference type="ARBA" id="ARBA00022490"/>
    </source>
</evidence>
<comment type="caution">
    <text evidence="19">The sequence shown here is derived from an EMBL/GenBank/DDBJ whole genome shotgun (WGS) entry which is preliminary data.</text>
</comment>
<dbReference type="PANTHER" id="PTHR10954:SF18">
    <property type="entry name" value="RIBONUCLEASE HII"/>
    <property type="match status" value="1"/>
</dbReference>
<dbReference type="PROSITE" id="PS51975">
    <property type="entry name" value="RNASE_H_2"/>
    <property type="match status" value="1"/>
</dbReference>
<dbReference type="SUPFAM" id="SSF53098">
    <property type="entry name" value="Ribonuclease H-like"/>
    <property type="match status" value="1"/>
</dbReference>
<feature type="domain" description="RNase H type-2" evidence="18">
    <location>
        <begin position="21"/>
        <end position="203"/>
    </location>
</feature>
<evidence type="ECO:0000256" key="5">
    <source>
        <dbReference type="ARBA" id="ARBA00007383"/>
    </source>
</evidence>
<evidence type="ECO:0000313" key="20">
    <source>
        <dbReference type="Proteomes" id="UP001501243"/>
    </source>
</evidence>
<dbReference type="InterPro" id="IPR001352">
    <property type="entry name" value="RNase_HII/HIII"/>
</dbReference>
<comment type="cofactor">
    <cofactor evidence="14 15">
        <name>Mn(2+)</name>
        <dbReference type="ChEBI" id="CHEBI:29035"/>
    </cofactor>
    <cofactor evidence="14 15">
        <name>Mg(2+)</name>
        <dbReference type="ChEBI" id="CHEBI:18420"/>
    </cofactor>
    <text evidence="14 15">Manganese or magnesium. Binds 1 divalent metal ion per monomer in the absence of substrate. May bind a second metal ion after substrate binding.</text>
</comment>
<dbReference type="Proteomes" id="UP001501243">
    <property type="component" value="Unassembled WGS sequence"/>
</dbReference>
<evidence type="ECO:0000256" key="14">
    <source>
        <dbReference type="HAMAP-Rule" id="MF_00052"/>
    </source>
</evidence>
<feature type="binding site" evidence="14 15">
    <location>
        <position position="28"/>
    </location>
    <ligand>
        <name>a divalent metal cation</name>
        <dbReference type="ChEBI" id="CHEBI:60240"/>
    </ligand>
</feature>
<keyword evidence="9 14" id="KW-0540">Nuclease</keyword>
<dbReference type="HAMAP" id="MF_00052_B">
    <property type="entry name" value="RNase_HII_B"/>
    <property type="match status" value="1"/>
</dbReference>
<comment type="function">
    <text evidence="3 14 16">Endonuclease that specifically degrades the RNA of RNA-DNA hybrids.</text>
</comment>